<dbReference type="GO" id="GO:0009897">
    <property type="term" value="C:external side of plasma membrane"/>
    <property type="evidence" value="ECO:0007669"/>
    <property type="project" value="TreeGrafter"/>
</dbReference>
<evidence type="ECO:0000259" key="2">
    <source>
        <dbReference type="Pfam" id="PF25456"/>
    </source>
</evidence>
<feature type="signal peptide" evidence="1">
    <location>
        <begin position="1"/>
        <end position="20"/>
    </location>
</feature>
<keyword evidence="4" id="KW-1185">Reference proteome</keyword>
<dbReference type="PANTHER" id="PTHR47011">
    <property type="entry name" value="CD226 ANTIGEN"/>
    <property type="match status" value="1"/>
</dbReference>
<dbReference type="GO" id="GO:0002729">
    <property type="term" value="P:positive regulation of natural killer cell cytokine production"/>
    <property type="evidence" value="ECO:0007669"/>
    <property type="project" value="InterPro"/>
</dbReference>
<dbReference type="Proteomes" id="UP001059041">
    <property type="component" value="Linkage Group LG1"/>
</dbReference>
<reference evidence="3" key="1">
    <citation type="submission" date="2021-02" db="EMBL/GenBank/DDBJ databases">
        <title>Comparative genomics reveals that relaxation of natural selection precedes convergent phenotypic evolution of cavefish.</title>
        <authorList>
            <person name="Peng Z."/>
        </authorList>
    </citation>
    <scope>NUCLEOTIDE SEQUENCE</scope>
    <source>
        <tissue evidence="3">Muscle</tissue>
    </source>
</reference>
<comment type="caution">
    <text evidence="3">The sequence shown here is derived from an EMBL/GenBank/DDBJ whole genome shotgun (WGS) entry which is preliminary data.</text>
</comment>
<dbReference type="AlphaFoldDB" id="A0A9W7X4G5"/>
<sequence length="260" mass="29019">MSNNFLCALLILAYLRSGKSNTDVSISHSRYKEGRNVTCVLTGDEKMTQINWEMLKGPNRTKLGTFHPSLGTHIPPEYKTEVQIQGKSTPHPLSSLLIEAALNESVQICCAFVTFPSGKLEQCTDIREKEANINTMTKEPGMGFLGRLGAVIIGSILSLITLTCRICYPMGFYMLSNGFHTQEEPASTSQSSSNGFDPSKLYAKIKKDLFYGRLWKSYQGQPRAWTQDSTCDQGHVYHLLGQSPLPRRNMDSRSLRPNTT</sequence>
<evidence type="ECO:0000313" key="4">
    <source>
        <dbReference type="Proteomes" id="UP001059041"/>
    </source>
</evidence>
<evidence type="ECO:0000313" key="3">
    <source>
        <dbReference type="EMBL" id="KAI7814502.1"/>
    </source>
</evidence>
<dbReference type="InterPro" id="IPR042842">
    <property type="entry name" value="CD226"/>
</dbReference>
<feature type="chain" id="PRO_5040743255" description="Transmembrane protein PVRIG immunoglobulin-like domain-containing protein" evidence="1">
    <location>
        <begin position="21"/>
        <end position="260"/>
    </location>
</feature>
<organism evidence="3 4">
    <name type="scientific">Triplophysa rosa</name>
    <name type="common">Cave loach</name>
    <dbReference type="NCBI Taxonomy" id="992332"/>
    <lineage>
        <taxon>Eukaryota</taxon>
        <taxon>Metazoa</taxon>
        <taxon>Chordata</taxon>
        <taxon>Craniata</taxon>
        <taxon>Vertebrata</taxon>
        <taxon>Euteleostomi</taxon>
        <taxon>Actinopterygii</taxon>
        <taxon>Neopterygii</taxon>
        <taxon>Teleostei</taxon>
        <taxon>Ostariophysi</taxon>
        <taxon>Cypriniformes</taxon>
        <taxon>Nemacheilidae</taxon>
        <taxon>Triplophysa</taxon>
    </lineage>
</organism>
<dbReference type="EMBL" id="JAFHDT010000001">
    <property type="protein sequence ID" value="KAI7814502.1"/>
    <property type="molecule type" value="Genomic_DNA"/>
</dbReference>
<name>A0A9W7X4G5_TRIRA</name>
<dbReference type="InterPro" id="IPR057367">
    <property type="entry name" value="Ig_PVRIG"/>
</dbReference>
<dbReference type="GO" id="GO:0050839">
    <property type="term" value="F:cell adhesion molecule binding"/>
    <property type="evidence" value="ECO:0007669"/>
    <property type="project" value="TreeGrafter"/>
</dbReference>
<protein>
    <recommendedName>
        <fullName evidence="2">Transmembrane protein PVRIG immunoglobulin-like domain-containing protein</fullName>
    </recommendedName>
</protein>
<proteinExistence type="predicted"/>
<dbReference type="Pfam" id="PF25456">
    <property type="entry name" value="Ig_PVRIG"/>
    <property type="match status" value="1"/>
</dbReference>
<dbReference type="GO" id="GO:0002891">
    <property type="term" value="P:positive regulation of immunoglobulin mediated immune response"/>
    <property type="evidence" value="ECO:0007669"/>
    <property type="project" value="TreeGrafter"/>
</dbReference>
<dbReference type="PANTHER" id="PTHR47011:SF1">
    <property type="entry name" value="CD226 ANTIGEN"/>
    <property type="match status" value="1"/>
</dbReference>
<accession>A0A9W7X4G5</accession>
<evidence type="ECO:0000256" key="1">
    <source>
        <dbReference type="SAM" id="SignalP"/>
    </source>
</evidence>
<keyword evidence="1" id="KW-0732">Signal</keyword>
<feature type="domain" description="Transmembrane protein PVRIG immunoglobulin-like" evidence="2">
    <location>
        <begin position="36"/>
        <end position="127"/>
    </location>
</feature>
<gene>
    <name evidence="3" type="ORF">IRJ41_019459</name>
</gene>